<reference evidence="2" key="1">
    <citation type="journal article" date="2019" name="Sci. Rep.">
        <title>Draft genome of Tanacetum cinerariifolium, the natural source of mosquito coil.</title>
        <authorList>
            <person name="Yamashiro T."/>
            <person name="Shiraishi A."/>
            <person name="Satake H."/>
            <person name="Nakayama K."/>
        </authorList>
    </citation>
    <scope>NUCLEOTIDE SEQUENCE</scope>
</reference>
<comment type="caution">
    <text evidence="2">The sequence shown here is derived from an EMBL/GenBank/DDBJ whole genome shotgun (WGS) entry which is preliminary data.</text>
</comment>
<proteinExistence type="predicted"/>
<feature type="region of interest" description="Disordered" evidence="1">
    <location>
        <begin position="77"/>
        <end position="98"/>
    </location>
</feature>
<feature type="region of interest" description="Disordered" evidence="1">
    <location>
        <begin position="377"/>
        <end position="407"/>
    </location>
</feature>
<evidence type="ECO:0008006" key="3">
    <source>
        <dbReference type="Google" id="ProtNLM"/>
    </source>
</evidence>
<gene>
    <name evidence="2" type="ORF">Tci_690101</name>
</gene>
<organism evidence="2">
    <name type="scientific">Tanacetum cinerariifolium</name>
    <name type="common">Dalmatian daisy</name>
    <name type="synonym">Chrysanthemum cinerariifolium</name>
    <dbReference type="NCBI Taxonomy" id="118510"/>
    <lineage>
        <taxon>Eukaryota</taxon>
        <taxon>Viridiplantae</taxon>
        <taxon>Streptophyta</taxon>
        <taxon>Embryophyta</taxon>
        <taxon>Tracheophyta</taxon>
        <taxon>Spermatophyta</taxon>
        <taxon>Magnoliopsida</taxon>
        <taxon>eudicotyledons</taxon>
        <taxon>Gunneridae</taxon>
        <taxon>Pentapetalae</taxon>
        <taxon>asterids</taxon>
        <taxon>campanulids</taxon>
        <taxon>Asterales</taxon>
        <taxon>Asteraceae</taxon>
        <taxon>Asteroideae</taxon>
        <taxon>Anthemideae</taxon>
        <taxon>Anthemidinae</taxon>
        <taxon>Tanacetum</taxon>
    </lineage>
</organism>
<feature type="compositionally biased region" description="Basic and acidic residues" evidence="1">
    <location>
        <begin position="387"/>
        <end position="407"/>
    </location>
</feature>
<evidence type="ECO:0000313" key="2">
    <source>
        <dbReference type="EMBL" id="GFB18130.1"/>
    </source>
</evidence>
<dbReference type="AlphaFoldDB" id="A0A699L0M2"/>
<accession>A0A699L0M2</accession>
<sequence length="407" mass="46159">MDQANKECLDEDVNQGCMFDSMMDSQKNDSRNLVKSVGREDELKNTSLDIGEDVDVNIGNVESVKFGSANDDMLKRNGGSHNVKLPTVSQDKPDTTDNPKMSYASAVNKLDSVIVNKLMIIPADVDNLGNEFVIFDEELTNDGSRRWHLTLCGFFMGFKMRISELRYNVRRMWSRYGLKEIIENDCVQKWDINVEIDRTEPDKLSLWVRFCNPPLKTLTVKGIGALSSIIGKPLIMDARTATMCTQMWEGLAKKVIGQKTIKMCPKSTVVGNDEQINVASKVQREAQPHEEFIEPMDKENYNNNTIKENNSDVVKENNVVHKENVNDETPNKGKERKEKHVGSVAKEVNTSGNKFSVLEVIYDEKELYEIEGIKKSANRKKKTSLNGKEDWKHEVQKDSDDISVKPT</sequence>
<evidence type="ECO:0000256" key="1">
    <source>
        <dbReference type="SAM" id="MobiDB-lite"/>
    </source>
</evidence>
<name>A0A699L0M2_TANCI</name>
<feature type="compositionally biased region" description="Basic and acidic residues" evidence="1">
    <location>
        <begin position="324"/>
        <end position="341"/>
    </location>
</feature>
<dbReference type="EMBL" id="BKCJ010569677">
    <property type="protein sequence ID" value="GFB18130.1"/>
    <property type="molecule type" value="Genomic_DNA"/>
</dbReference>
<feature type="region of interest" description="Disordered" evidence="1">
    <location>
        <begin position="324"/>
        <end position="343"/>
    </location>
</feature>
<protein>
    <recommendedName>
        <fullName evidence="3">DUF4283 domain-containing protein</fullName>
    </recommendedName>
</protein>